<name>A0A183D292_9BILA</name>
<organism evidence="4">
    <name type="scientific">Gongylonema pulchrum</name>
    <dbReference type="NCBI Taxonomy" id="637853"/>
    <lineage>
        <taxon>Eukaryota</taxon>
        <taxon>Metazoa</taxon>
        <taxon>Ecdysozoa</taxon>
        <taxon>Nematoda</taxon>
        <taxon>Chromadorea</taxon>
        <taxon>Rhabditida</taxon>
        <taxon>Spirurina</taxon>
        <taxon>Spiruromorpha</taxon>
        <taxon>Spiruroidea</taxon>
        <taxon>Gongylonematidae</taxon>
        <taxon>Gongylonema</taxon>
    </lineage>
</organism>
<sequence>MGERRRLSRSPQAEKMAGEVSTVHLVTHEGNRGTKAPDVEKEVNAAVEDVRIKAAEAIQEITNSPIMNERERRDAAAAMTLGRKKPGKVARKTQEEIAWNEKV</sequence>
<evidence type="ECO:0000313" key="4">
    <source>
        <dbReference type="WBParaSite" id="GPUH_0000283801-mRNA-1"/>
    </source>
</evidence>
<keyword evidence="3" id="KW-1185">Reference proteome</keyword>
<dbReference type="AlphaFoldDB" id="A0A183D292"/>
<evidence type="ECO:0000313" key="3">
    <source>
        <dbReference type="Proteomes" id="UP000271098"/>
    </source>
</evidence>
<gene>
    <name evidence="2" type="ORF">GPUH_LOCUS2834</name>
</gene>
<reference evidence="4" key="1">
    <citation type="submission" date="2016-06" db="UniProtKB">
        <authorList>
            <consortium name="WormBaseParasite"/>
        </authorList>
    </citation>
    <scope>IDENTIFICATION</scope>
</reference>
<protein>
    <submittedName>
        <fullName evidence="4">SMP domain-containing protein</fullName>
    </submittedName>
</protein>
<accession>A0A183D292</accession>
<feature type="region of interest" description="Disordered" evidence="1">
    <location>
        <begin position="82"/>
        <end position="103"/>
    </location>
</feature>
<evidence type="ECO:0000313" key="2">
    <source>
        <dbReference type="EMBL" id="VDK36656.1"/>
    </source>
</evidence>
<reference evidence="2 3" key="2">
    <citation type="submission" date="2018-11" db="EMBL/GenBank/DDBJ databases">
        <authorList>
            <consortium name="Pathogen Informatics"/>
        </authorList>
    </citation>
    <scope>NUCLEOTIDE SEQUENCE [LARGE SCALE GENOMIC DNA]</scope>
</reference>
<feature type="compositionally biased region" description="Basic and acidic residues" evidence="1">
    <location>
        <begin position="92"/>
        <end position="103"/>
    </location>
</feature>
<evidence type="ECO:0000256" key="1">
    <source>
        <dbReference type="SAM" id="MobiDB-lite"/>
    </source>
</evidence>
<proteinExistence type="predicted"/>
<dbReference type="WBParaSite" id="GPUH_0000283801-mRNA-1">
    <property type="protein sequence ID" value="GPUH_0000283801-mRNA-1"/>
    <property type="gene ID" value="GPUH_0000283801"/>
</dbReference>
<dbReference type="Proteomes" id="UP000271098">
    <property type="component" value="Unassembled WGS sequence"/>
</dbReference>
<dbReference type="EMBL" id="UYRT01004518">
    <property type="protein sequence ID" value="VDK36656.1"/>
    <property type="molecule type" value="Genomic_DNA"/>
</dbReference>
<feature type="compositionally biased region" description="Basic residues" evidence="1">
    <location>
        <begin position="82"/>
        <end position="91"/>
    </location>
</feature>